<accession>A0A067CNU1</accession>
<sequence>MRSHRGPLCVSIGKHAVDQICVCGVDSAQSTTVHGEQSNSATVERTSSRGDALRRYTRQQCHDGRTFLVLYKFYSFSLINVLLERGVGSTQNVSRLRRHPTASVNCSLRLHLARHTLPAGATWSTSLPETTYSSVALPRSLDPFAALLPRHTERRRDTPGHASIWRSRYAEPHEMDSCNGLVTQPAIHAFRSRVAVDQDAATGEGATPVCWLWYTA</sequence>
<dbReference type="AlphaFoldDB" id="A0A067CNU1"/>
<dbReference type="GeneID" id="24140842"/>
<reference evidence="1 2" key="1">
    <citation type="journal article" date="2013" name="PLoS Genet.">
        <title>Distinctive expansion of potential virulence genes in the genome of the oomycete fish pathogen Saprolegnia parasitica.</title>
        <authorList>
            <person name="Jiang R.H."/>
            <person name="de Bruijn I."/>
            <person name="Haas B.J."/>
            <person name="Belmonte R."/>
            <person name="Lobach L."/>
            <person name="Christie J."/>
            <person name="van den Ackerveken G."/>
            <person name="Bottin A."/>
            <person name="Bulone V."/>
            <person name="Diaz-Moreno S.M."/>
            <person name="Dumas B."/>
            <person name="Fan L."/>
            <person name="Gaulin E."/>
            <person name="Govers F."/>
            <person name="Grenville-Briggs L.J."/>
            <person name="Horner N.R."/>
            <person name="Levin J.Z."/>
            <person name="Mammella M."/>
            <person name="Meijer H.J."/>
            <person name="Morris P."/>
            <person name="Nusbaum C."/>
            <person name="Oome S."/>
            <person name="Phillips A.J."/>
            <person name="van Rooyen D."/>
            <person name="Rzeszutek E."/>
            <person name="Saraiva M."/>
            <person name="Secombes C.J."/>
            <person name="Seidl M.F."/>
            <person name="Snel B."/>
            <person name="Stassen J.H."/>
            <person name="Sykes S."/>
            <person name="Tripathy S."/>
            <person name="van den Berg H."/>
            <person name="Vega-Arreguin J.C."/>
            <person name="Wawra S."/>
            <person name="Young S.K."/>
            <person name="Zeng Q."/>
            <person name="Dieguez-Uribeondo J."/>
            <person name="Russ C."/>
            <person name="Tyler B.M."/>
            <person name="van West P."/>
        </authorList>
    </citation>
    <scope>NUCLEOTIDE SEQUENCE [LARGE SCALE GENOMIC DNA]</scope>
    <source>
        <strain evidence="1 2">CBS 223.65</strain>
    </source>
</reference>
<evidence type="ECO:0000313" key="1">
    <source>
        <dbReference type="EMBL" id="KDO32163.1"/>
    </source>
</evidence>
<dbReference type="VEuPathDB" id="FungiDB:SPRG_19485"/>
<dbReference type="EMBL" id="KK583196">
    <property type="protein sequence ID" value="KDO32163.1"/>
    <property type="molecule type" value="Genomic_DNA"/>
</dbReference>
<keyword evidence="2" id="KW-1185">Reference proteome</keyword>
<name>A0A067CNU1_SAPPC</name>
<gene>
    <name evidence="1" type="ORF">SPRG_19485</name>
</gene>
<dbReference type="KEGG" id="spar:SPRG_19485"/>
<proteinExistence type="predicted"/>
<dbReference type="Proteomes" id="UP000030745">
    <property type="component" value="Unassembled WGS sequence"/>
</dbReference>
<dbReference type="RefSeq" id="XP_012197410.1">
    <property type="nucleotide sequence ID" value="XM_012342020.1"/>
</dbReference>
<organism evidence="1 2">
    <name type="scientific">Saprolegnia parasitica (strain CBS 223.65)</name>
    <dbReference type="NCBI Taxonomy" id="695850"/>
    <lineage>
        <taxon>Eukaryota</taxon>
        <taxon>Sar</taxon>
        <taxon>Stramenopiles</taxon>
        <taxon>Oomycota</taxon>
        <taxon>Saprolegniomycetes</taxon>
        <taxon>Saprolegniales</taxon>
        <taxon>Saprolegniaceae</taxon>
        <taxon>Saprolegnia</taxon>
    </lineage>
</organism>
<protein>
    <submittedName>
        <fullName evidence="1">Uncharacterized protein</fullName>
    </submittedName>
</protein>
<evidence type="ECO:0000313" key="2">
    <source>
        <dbReference type="Proteomes" id="UP000030745"/>
    </source>
</evidence>